<feature type="non-terminal residue" evidence="2">
    <location>
        <position position="1"/>
    </location>
</feature>
<feature type="compositionally biased region" description="Basic and acidic residues" evidence="1">
    <location>
        <begin position="68"/>
        <end position="80"/>
    </location>
</feature>
<keyword evidence="3" id="KW-1185">Reference proteome</keyword>
<evidence type="ECO:0000313" key="3">
    <source>
        <dbReference type="Proteomes" id="UP001519460"/>
    </source>
</evidence>
<evidence type="ECO:0000313" key="2">
    <source>
        <dbReference type="EMBL" id="KAK7449143.1"/>
    </source>
</evidence>
<dbReference type="EMBL" id="JACVVK020000754">
    <property type="protein sequence ID" value="KAK7449143.1"/>
    <property type="molecule type" value="Genomic_DNA"/>
</dbReference>
<evidence type="ECO:0000256" key="1">
    <source>
        <dbReference type="SAM" id="MobiDB-lite"/>
    </source>
</evidence>
<sequence>FRSKSAIVNVSSVPFLCLSVHPSPTRKSRARRESESSGADLSRRKLKKTGGKNKDASSSSTSSSDDSDSTRDGGSGDRRRSCGKRKRSGSSGRWERRRRSSQSGNKGKQQHVSRSSASSSSPDRHQTPTHRSRYSQDKQKPVIPKRGLSSDSSESSVSGGRTVGVQNGAASHRVTVAVGVIPHARVKKATRTGIPKNKLTTDTDT</sequence>
<dbReference type="Proteomes" id="UP001519460">
    <property type="component" value="Unassembled WGS sequence"/>
</dbReference>
<feature type="region of interest" description="Disordered" evidence="1">
    <location>
        <begin position="18"/>
        <end position="168"/>
    </location>
</feature>
<gene>
    <name evidence="2" type="ORF">BaRGS_00040052</name>
</gene>
<dbReference type="AlphaFoldDB" id="A0ABD0J1F9"/>
<comment type="caution">
    <text evidence="2">The sequence shown here is derived from an EMBL/GenBank/DDBJ whole genome shotgun (WGS) entry which is preliminary data.</text>
</comment>
<accession>A0ABD0J1F9</accession>
<name>A0ABD0J1F9_9CAEN</name>
<feature type="compositionally biased region" description="Low complexity" evidence="1">
    <location>
        <begin position="149"/>
        <end position="165"/>
    </location>
</feature>
<organism evidence="2 3">
    <name type="scientific">Batillaria attramentaria</name>
    <dbReference type="NCBI Taxonomy" id="370345"/>
    <lineage>
        <taxon>Eukaryota</taxon>
        <taxon>Metazoa</taxon>
        <taxon>Spiralia</taxon>
        <taxon>Lophotrochozoa</taxon>
        <taxon>Mollusca</taxon>
        <taxon>Gastropoda</taxon>
        <taxon>Caenogastropoda</taxon>
        <taxon>Sorbeoconcha</taxon>
        <taxon>Cerithioidea</taxon>
        <taxon>Batillariidae</taxon>
        <taxon>Batillaria</taxon>
    </lineage>
</organism>
<proteinExistence type="predicted"/>
<reference evidence="2 3" key="1">
    <citation type="journal article" date="2023" name="Sci. Data">
        <title>Genome assembly of the Korean intertidal mud-creeper Batillaria attramentaria.</title>
        <authorList>
            <person name="Patra A.K."/>
            <person name="Ho P.T."/>
            <person name="Jun S."/>
            <person name="Lee S.J."/>
            <person name="Kim Y."/>
            <person name="Won Y.J."/>
        </authorList>
    </citation>
    <scope>NUCLEOTIDE SEQUENCE [LARGE SCALE GENOMIC DNA]</scope>
    <source>
        <strain evidence="2">Wonlab-2016</strain>
    </source>
</reference>
<protein>
    <recommendedName>
        <fullName evidence="4">Vitellogenin</fullName>
    </recommendedName>
</protein>
<evidence type="ECO:0008006" key="4">
    <source>
        <dbReference type="Google" id="ProtNLM"/>
    </source>
</evidence>